<feature type="transmembrane region" description="Helical" evidence="5">
    <location>
        <begin position="36"/>
        <end position="58"/>
    </location>
</feature>
<proteinExistence type="predicted"/>
<keyword evidence="4 5" id="KW-0472">Membrane</keyword>
<evidence type="ECO:0000256" key="5">
    <source>
        <dbReference type="SAM" id="Phobius"/>
    </source>
</evidence>
<evidence type="ECO:0000313" key="7">
    <source>
        <dbReference type="EMBL" id="CAG7837136.1"/>
    </source>
</evidence>
<protein>
    <recommendedName>
        <fullName evidence="6">Major facilitator superfamily (MFS) profile domain-containing protein</fullName>
    </recommendedName>
</protein>
<organism evidence="7 8">
    <name type="scientific">Allacma fusca</name>
    <dbReference type="NCBI Taxonomy" id="39272"/>
    <lineage>
        <taxon>Eukaryota</taxon>
        <taxon>Metazoa</taxon>
        <taxon>Ecdysozoa</taxon>
        <taxon>Arthropoda</taxon>
        <taxon>Hexapoda</taxon>
        <taxon>Collembola</taxon>
        <taxon>Symphypleona</taxon>
        <taxon>Sminthuridae</taxon>
        <taxon>Allacma</taxon>
    </lineage>
</organism>
<dbReference type="InterPro" id="IPR005829">
    <property type="entry name" value="Sugar_transporter_CS"/>
</dbReference>
<dbReference type="Pfam" id="PF00083">
    <property type="entry name" value="Sugar_tr"/>
    <property type="match status" value="1"/>
</dbReference>
<evidence type="ECO:0000256" key="2">
    <source>
        <dbReference type="ARBA" id="ARBA00022692"/>
    </source>
</evidence>
<evidence type="ECO:0000313" key="8">
    <source>
        <dbReference type="Proteomes" id="UP000708208"/>
    </source>
</evidence>
<feature type="transmembrane region" description="Helical" evidence="5">
    <location>
        <begin position="171"/>
        <end position="190"/>
    </location>
</feature>
<accession>A0A8J2Q6Q1</accession>
<evidence type="ECO:0000259" key="6">
    <source>
        <dbReference type="PROSITE" id="PS50850"/>
    </source>
</evidence>
<feature type="transmembrane region" description="Helical" evidence="5">
    <location>
        <begin position="405"/>
        <end position="426"/>
    </location>
</feature>
<feature type="transmembrane region" description="Helical" evidence="5">
    <location>
        <begin position="344"/>
        <end position="365"/>
    </location>
</feature>
<dbReference type="PROSITE" id="PS00216">
    <property type="entry name" value="SUGAR_TRANSPORT_1"/>
    <property type="match status" value="1"/>
</dbReference>
<dbReference type="Proteomes" id="UP000708208">
    <property type="component" value="Unassembled WGS sequence"/>
</dbReference>
<reference evidence="7" key="1">
    <citation type="submission" date="2021-06" db="EMBL/GenBank/DDBJ databases">
        <authorList>
            <person name="Hodson N. C."/>
            <person name="Mongue J. A."/>
            <person name="Jaron S. K."/>
        </authorList>
    </citation>
    <scope>NUCLEOTIDE SEQUENCE</scope>
</reference>
<feature type="transmembrane region" description="Helical" evidence="5">
    <location>
        <begin position="466"/>
        <end position="489"/>
    </location>
</feature>
<comment type="subcellular location">
    <subcellularLocation>
        <location evidence="1">Membrane</location>
        <topology evidence="1">Multi-pass membrane protein</topology>
    </subcellularLocation>
</comment>
<name>A0A8J2Q6Q1_9HEXA</name>
<feature type="domain" description="Major facilitator superfamily (MFS) profile" evidence="6">
    <location>
        <begin position="103"/>
        <end position="520"/>
    </location>
</feature>
<feature type="transmembrane region" description="Helical" evidence="5">
    <location>
        <begin position="432"/>
        <end position="454"/>
    </location>
</feature>
<dbReference type="GO" id="GO:0016020">
    <property type="term" value="C:membrane"/>
    <property type="evidence" value="ECO:0007669"/>
    <property type="project" value="UniProtKB-SubCell"/>
</dbReference>
<evidence type="ECO:0000256" key="3">
    <source>
        <dbReference type="ARBA" id="ARBA00022989"/>
    </source>
</evidence>
<keyword evidence="8" id="KW-1185">Reference proteome</keyword>
<dbReference type="InterPro" id="IPR020846">
    <property type="entry name" value="MFS_dom"/>
</dbReference>
<dbReference type="EMBL" id="CAJVCH010571296">
    <property type="protein sequence ID" value="CAG7837136.1"/>
    <property type="molecule type" value="Genomic_DNA"/>
</dbReference>
<feature type="transmembrane region" description="Helical" evidence="5">
    <location>
        <begin position="196"/>
        <end position="217"/>
    </location>
</feature>
<dbReference type="InterPro" id="IPR005828">
    <property type="entry name" value="MFS_sugar_transport-like"/>
</dbReference>
<feature type="transmembrane region" description="Helical" evidence="5">
    <location>
        <begin position="377"/>
        <end position="398"/>
    </location>
</feature>
<sequence>MKENGGTQDWEQAAKNLKDFDDILEIVGSEGKYQKLMLYGVMTPLTIVCPFLVLQWIFMLSVPDHWCHVPGRPDDMDPLAWKNLTVPTEIGPDGQVRFSQCEMYDVNRSKVRCDQWDYDTTNYDATIPSEYNWVCDNAHYVADAHSAGTFGNVLGTIVLGTAADKFGRKPIYFLTLVIFIVFYYASIFLSSNFLTFIILKFLSGTAFPFMFSSPCMIAAELSGKNYRAWIYSCIWMVWVFGNCLVPLVAYVTRHWFSFGVISALPAVFLFLYYKILQESPRWLISIGRMDDAGKIIESIAKYNGTEIHPELLKCALANIKKDFLEKQEGQKTLGVWSLFTRKRIAMNTILLCIAWSINCLIYYGLTLNTTSMSGNQFFNYFLLGIVELPAGWLGGVLVNKSGRRWTQAFFFILCALGFVIAAISVFNPDLAWTVLAAALCGKFCVSVTSLVVYLQGTELFPTQLRSTGSGFTSTVSSLIGVLGPYIVYLGKFHAAGPYAVLAFASLIGTLSSACLPETLDQKLPESLEDAAQFGKHQKFWSYLPKDESTKEENVEKSP</sequence>
<evidence type="ECO:0000256" key="4">
    <source>
        <dbReference type="ARBA" id="ARBA00023136"/>
    </source>
</evidence>
<feature type="transmembrane region" description="Helical" evidence="5">
    <location>
        <begin position="495"/>
        <end position="515"/>
    </location>
</feature>
<gene>
    <name evidence="7" type="ORF">AFUS01_LOCUS46293</name>
</gene>
<dbReference type="AlphaFoldDB" id="A0A8J2Q6Q1"/>
<dbReference type="OrthoDB" id="5296287at2759"/>
<feature type="transmembrane region" description="Helical" evidence="5">
    <location>
        <begin position="229"/>
        <end position="249"/>
    </location>
</feature>
<dbReference type="GO" id="GO:0022857">
    <property type="term" value="F:transmembrane transporter activity"/>
    <property type="evidence" value="ECO:0007669"/>
    <property type="project" value="InterPro"/>
</dbReference>
<dbReference type="CDD" id="cd17317">
    <property type="entry name" value="MFS_SLC22"/>
    <property type="match status" value="1"/>
</dbReference>
<dbReference type="PANTHER" id="PTHR24064">
    <property type="entry name" value="SOLUTE CARRIER FAMILY 22 MEMBER"/>
    <property type="match status" value="1"/>
</dbReference>
<feature type="transmembrane region" description="Helical" evidence="5">
    <location>
        <begin position="255"/>
        <end position="273"/>
    </location>
</feature>
<comment type="caution">
    <text evidence="7">The sequence shown here is derived from an EMBL/GenBank/DDBJ whole genome shotgun (WGS) entry which is preliminary data.</text>
</comment>
<keyword evidence="2 5" id="KW-0812">Transmembrane</keyword>
<dbReference type="PROSITE" id="PS50850">
    <property type="entry name" value="MFS"/>
    <property type="match status" value="1"/>
</dbReference>
<evidence type="ECO:0000256" key="1">
    <source>
        <dbReference type="ARBA" id="ARBA00004141"/>
    </source>
</evidence>
<keyword evidence="3 5" id="KW-1133">Transmembrane helix</keyword>